<dbReference type="EMBL" id="BGPR01000256">
    <property type="protein sequence ID" value="GBM08357.1"/>
    <property type="molecule type" value="Genomic_DNA"/>
</dbReference>
<keyword evidence="2" id="KW-1185">Reference proteome</keyword>
<organism evidence="1 2">
    <name type="scientific">Araneus ventricosus</name>
    <name type="common">Orbweaver spider</name>
    <name type="synonym">Epeira ventricosa</name>
    <dbReference type="NCBI Taxonomy" id="182803"/>
    <lineage>
        <taxon>Eukaryota</taxon>
        <taxon>Metazoa</taxon>
        <taxon>Ecdysozoa</taxon>
        <taxon>Arthropoda</taxon>
        <taxon>Chelicerata</taxon>
        <taxon>Arachnida</taxon>
        <taxon>Araneae</taxon>
        <taxon>Araneomorphae</taxon>
        <taxon>Entelegynae</taxon>
        <taxon>Araneoidea</taxon>
        <taxon>Araneidae</taxon>
        <taxon>Araneus</taxon>
    </lineage>
</organism>
<protein>
    <submittedName>
        <fullName evidence="1">Uncharacterized protein</fullName>
    </submittedName>
</protein>
<evidence type="ECO:0000313" key="1">
    <source>
        <dbReference type="EMBL" id="GBM08357.1"/>
    </source>
</evidence>
<accession>A0A4Y2CWY2</accession>
<gene>
    <name evidence="1" type="ORF">AVEN_108360_1</name>
</gene>
<proteinExistence type="predicted"/>
<evidence type="ECO:0000313" key="2">
    <source>
        <dbReference type="Proteomes" id="UP000499080"/>
    </source>
</evidence>
<dbReference type="AlphaFoldDB" id="A0A4Y2CWY2"/>
<dbReference type="Proteomes" id="UP000499080">
    <property type="component" value="Unassembled WGS sequence"/>
</dbReference>
<sequence length="109" mass="12786">MMVKDLVEYVQDVSEYRLIQYRSLPPPSFSCFIIVAFNIYSRDTYCDSLLPTPSRHSKCPEARVINMFGGYIKFVVRIRVAVINNRTDLLEFKEWKIICFRVTDGNISH</sequence>
<comment type="caution">
    <text evidence="1">The sequence shown here is derived from an EMBL/GenBank/DDBJ whole genome shotgun (WGS) entry which is preliminary data.</text>
</comment>
<reference evidence="1 2" key="1">
    <citation type="journal article" date="2019" name="Sci. Rep.">
        <title>Orb-weaving spider Araneus ventricosus genome elucidates the spidroin gene catalogue.</title>
        <authorList>
            <person name="Kono N."/>
            <person name="Nakamura H."/>
            <person name="Ohtoshi R."/>
            <person name="Moran D.A.P."/>
            <person name="Shinohara A."/>
            <person name="Yoshida Y."/>
            <person name="Fujiwara M."/>
            <person name="Mori M."/>
            <person name="Tomita M."/>
            <person name="Arakawa K."/>
        </authorList>
    </citation>
    <scope>NUCLEOTIDE SEQUENCE [LARGE SCALE GENOMIC DNA]</scope>
</reference>
<name>A0A4Y2CWY2_ARAVE</name>